<dbReference type="GO" id="GO:0030246">
    <property type="term" value="F:carbohydrate binding"/>
    <property type="evidence" value="ECO:0007669"/>
    <property type="project" value="InterPro"/>
</dbReference>
<dbReference type="AlphaFoldDB" id="A0A3D9V2G8"/>
<sequence>MTTRLLARTAQASAPRTVREVLQAASLETVVRVGDVQVSGAALPLFRAVSTLRATDVLHQVVRLAFTSRPHRLDRVELCRSDGEPAVSWTGDLPPDGVLDLLVPEITEPATWTVVVVVDGHPHRGTLRVAPGRKLTVHLVHHSHLTFDDPELPVDDLDLSGGVLRYHWDALDAVVDLARDDARVEEREPETGFRFTVDASLPVRTWLRQRPSAVVEEFCRLVRAGVVDVTAMPFSLNPATASEDELVSVLRPAVALRERYRLPVRSVLHTGVLDGTSGFVDCLADAGVRYVAAVDGGEADLAGLVREHGPAGSGGRSGLVPGRLMWWRSPAGARLLTWASDAHLDGALLGLAESYDAAVVLLPLYLHAFVGPAYPFDLLQLGVRGHHAANAGPSLAPARIARRWNAEWAFPRLVCATTTSFLQHVERQLGDHVPGHLGDWGSPSPPAADARRRGYHRRSLGLARTAEAMHAFADLRSGASTPVHDQVDAIHERAGSFDAPGSGGWARCADAAEQAYDDACDLLHHGVRRLGAGIGRSPFSDVRATVAVYNTTGWTRTDVVRVFLPDARLGTRALGVVDTRRDERVPARVTPTSRTRRECLVEFVAREVPPLGWVRFDLVGVGEGERSGGWSRTEDLDPRAGAGEPGGTAKAAYRLANDFYELTYDTARGLVSSVVDRRTGHELVNHAALTGLNEYIVDTYALNTSASPVPARTYDGTLLASRRLGRPAVVRAFESSELCDRLEVEVCAPEFHVVRTTIELYAGVPRVDITNRVRVQPGMARECGYFAFPLAGSGPLVYERTGAVVEHTGAPGPLAIRHWAGVRDQDYVRVWATLEAPNVQVGTLALPGPPYPTTIALDMREPSTLYSWVYDSCSWVYDSRGRPHPPDAVSSAGGVGCRGHPAEMTFRYAVAGAVGSSVPALGAATAAGLTDPLVAVLATGHREVPLVSSGSLLTVRPPEVTVAGLGRPRDGSAGIAVRLRSLASQAVEAEVTLEGIVAGSAVVTSALDGGPATELSVVDGRVRVPIPAGTLRTLLLRP</sequence>
<protein>
    <submittedName>
        <fullName evidence="2">Glycosyl hydrolase family 38</fullName>
    </submittedName>
</protein>
<organism evidence="2 3">
    <name type="scientific">Thermasporomyces composti</name>
    <dbReference type="NCBI Taxonomy" id="696763"/>
    <lineage>
        <taxon>Bacteria</taxon>
        <taxon>Bacillati</taxon>
        <taxon>Actinomycetota</taxon>
        <taxon>Actinomycetes</taxon>
        <taxon>Propionibacteriales</taxon>
        <taxon>Nocardioidaceae</taxon>
        <taxon>Thermasporomyces</taxon>
    </lineage>
</organism>
<name>A0A3D9V2G8_THECX</name>
<proteinExistence type="predicted"/>
<dbReference type="Gene3D" id="2.70.98.30">
    <property type="entry name" value="Golgi alpha-mannosidase II, domain 4"/>
    <property type="match status" value="1"/>
</dbReference>
<dbReference type="SUPFAM" id="SSF88713">
    <property type="entry name" value="Glycoside hydrolase/deacetylase"/>
    <property type="match status" value="1"/>
</dbReference>
<dbReference type="InterPro" id="IPR013780">
    <property type="entry name" value="Glyco_hydro_b"/>
</dbReference>
<accession>A0A3D9V2G8</accession>
<feature type="region of interest" description="Disordered" evidence="1">
    <location>
        <begin position="626"/>
        <end position="646"/>
    </location>
</feature>
<evidence type="ECO:0000313" key="3">
    <source>
        <dbReference type="Proteomes" id="UP000256485"/>
    </source>
</evidence>
<keyword evidence="2" id="KW-0378">Hydrolase</keyword>
<comment type="caution">
    <text evidence="2">The sequence shown here is derived from an EMBL/GenBank/DDBJ whole genome shotgun (WGS) entry which is preliminary data.</text>
</comment>
<dbReference type="SUPFAM" id="SSF74650">
    <property type="entry name" value="Galactose mutarotase-like"/>
    <property type="match status" value="1"/>
</dbReference>
<dbReference type="RefSeq" id="WP_115849685.1">
    <property type="nucleotide sequence ID" value="NZ_QTUC01000001.1"/>
</dbReference>
<dbReference type="InterPro" id="IPR011013">
    <property type="entry name" value="Gal_mutarotase_sf_dom"/>
</dbReference>
<dbReference type="GO" id="GO:0016787">
    <property type="term" value="F:hydrolase activity"/>
    <property type="evidence" value="ECO:0007669"/>
    <property type="project" value="UniProtKB-KW"/>
</dbReference>
<keyword evidence="3" id="KW-1185">Reference proteome</keyword>
<dbReference type="Proteomes" id="UP000256485">
    <property type="component" value="Unassembled WGS sequence"/>
</dbReference>
<gene>
    <name evidence="2" type="ORF">DFJ64_1386</name>
</gene>
<dbReference type="GO" id="GO:0005975">
    <property type="term" value="P:carbohydrate metabolic process"/>
    <property type="evidence" value="ECO:0007669"/>
    <property type="project" value="InterPro"/>
</dbReference>
<dbReference type="Gene3D" id="2.60.40.1180">
    <property type="entry name" value="Golgi alpha-mannosidase II"/>
    <property type="match status" value="1"/>
</dbReference>
<reference evidence="2 3" key="1">
    <citation type="submission" date="2018-08" db="EMBL/GenBank/DDBJ databases">
        <title>Sequencing the genomes of 1000 actinobacteria strains.</title>
        <authorList>
            <person name="Klenk H.-P."/>
        </authorList>
    </citation>
    <scope>NUCLEOTIDE SEQUENCE [LARGE SCALE GENOMIC DNA]</scope>
    <source>
        <strain evidence="2 3">DSM 22891</strain>
    </source>
</reference>
<dbReference type="InterPro" id="IPR011330">
    <property type="entry name" value="Glyco_hydro/deAcase_b/a-brl"/>
</dbReference>
<evidence type="ECO:0000313" key="2">
    <source>
        <dbReference type="EMBL" id="REF35992.1"/>
    </source>
</evidence>
<dbReference type="OrthoDB" id="237949at2"/>
<dbReference type="EMBL" id="QTUC01000001">
    <property type="protein sequence ID" value="REF35992.1"/>
    <property type="molecule type" value="Genomic_DNA"/>
</dbReference>
<evidence type="ECO:0000256" key="1">
    <source>
        <dbReference type="SAM" id="MobiDB-lite"/>
    </source>
</evidence>